<dbReference type="AlphaFoldDB" id="A0A9P8LFM8"/>
<dbReference type="InterPro" id="IPR015943">
    <property type="entry name" value="WD40/YVTN_repeat-like_dom_sf"/>
</dbReference>
<dbReference type="PANTHER" id="PTHR10644">
    <property type="entry name" value="DNA REPAIR/RNA PROCESSING CPSF FAMILY"/>
    <property type="match status" value="1"/>
</dbReference>
<accession>A0A9P8LFM8</accession>
<dbReference type="InterPro" id="IPR058543">
    <property type="entry name" value="Beta-prop_RSE1/DDB1/CPSF1_2nd"/>
</dbReference>
<protein>
    <submittedName>
        <fullName evidence="3">Uncharacterized protein</fullName>
    </submittedName>
</protein>
<evidence type="ECO:0000259" key="2">
    <source>
        <dbReference type="Pfam" id="PF23726"/>
    </source>
</evidence>
<keyword evidence="4" id="KW-1185">Reference proteome</keyword>
<proteinExistence type="predicted"/>
<dbReference type="Pfam" id="PF10433">
    <property type="entry name" value="Beta-prop_RSE1_1st"/>
    <property type="match status" value="1"/>
</dbReference>
<feature type="domain" description="RSE1/DDB1/CPSF1 first beta-propeller" evidence="1">
    <location>
        <begin position="3"/>
        <end position="153"/>
    </location>
</feature>
<evidence type="ECO:0000313" key="3">
    <source>
        <dbReference type="EMBL" id="KAH0563279.1"/>
    </source>
</evidence>
<sequence length="352" mass="38924">MPLLLIPLTISPAFLLVSERTIAVYKLEDVLEGESKPRFRGEIPKDPKDPVSGRLPTAWARPVRTERYASKHDDIFISQEDGLVLFAEINSDDPFHLHASMCAGPLGCNIDTAFASLDLGMNRDDLLIAGGDMSVGGLYLVRPRQDPEFVESVSNWTPIADFVAADVRTGSSKKEIAPKSNSRRDRIFACTGRGAHGCVTELQFGMEARIGTYSEYLPGINQIWSFPDLAGSGMFFLFSFPLRSSLLRMSADWSDIQEMDEDTSGMHLECRTLAAGTFGDHIVQITERSVFVYQQRLSPESPTVLCFTRHVDSPEERIVAAAFEESTHSVITAVERDGEYQLHAMRIVTGGG</sequence>
<reference evidence="3" key="1">
    <citation type="submission" date="2021-03" db="EMBL/GenBank/DDBJ databases">
        <title>Comparative genomics and phylogenomic investigation of the class Geoglossomycetes provide insights into ecological specialization and systematics.</title>
        <authorList>
            <person name="Melie T."/>
            <person name="Pirro S."/>
            <person name="Miller A.N."/>
            <person name="Quandt A."/>
        </authorList>
    </citation>
    <scope>NUCLEOTIDE SEQUENCE</scope>
    <source>
        <strain evidence="3">CAQ_001_2017</strain>
    </source>
</reference>
<dbReference type="Proteomes" id="UP000750711">
    <property type="component" value="Unassembled WGS sequence"/>
</dbReference>
<dbReference type="EMBL" id="JAGHQM010000225">
    <property type="protein sequence ID" value="KAH0563279.1"/>
    <property type="molecule type" value="Genomic_DNA"/>
</dbReference>
<dbReference type="InterPro" id="IPR050358">
    <property type="entry name" value="RSE1/DDB1/CFT1"/>
</dbReference>
<organism evidence="3 4">
    <name type="scientific">Trichoglossum hirsutum</name>
    <dbReference type="NCBI Taxonomy" id="265104"/>
    <lineage>
        <taxon>Eukaryota</taxon>
        <taxon>Fungi</taxon>
        <taxon>Dikarya</taxon>
        <taxon>Ascomycota</taxon>
        <taxon>Pezizomycotina</taxon>
        <taxon>Geoglossomycetes</taxon>
        <taxon>Geoglossales</taxon>
        <taxon>Geoglossaceae</taxon>
        <taxon>Trichoglossum</taxon>
    </lineage>
</organism>
<gene>
    <name evidence="3" type="ORF">GP486_002150</name>
</gene>
<dbReference type="Pfam" id="PF23726">
    <property type="entry name" value="Beta-prop_RSE1_2nd"/>
    <property type="match status" value="1"/>
</dbReference>
<comment type="caution">
    <text evidence="3">The sequence shown here is derived from an EMBL/GenBank/DDBJ whole genome shotgun (WGS) entry which is preliminary data.</text>
</comment>
<dbReference type="InterPro" id="IPR018846">
    <property type="entry name" value="Beta-prop_RSE1/DDB1/CPSF1_1st"/>
</dbReference>
<dbReference type="Gene3D" id="2.130.10.10">
    <property type="entry name" value="YVTN repeat-like/Quinoprotein amine dehydrogenase"/>
    <property type="match status" value="1"/>
</dbReference>
<name>A0A9P8LFM8_9PEZI</name>
<evidence type="ECO:0000259" key="1">
    <source>
        <dbReference type="Pfam" id="PF10433"/>
    </source>
</evidence>
<feature type="domain" description="RSE1/DDB1/CPSF1 second beta-propeller" evidence="2">
    <location>
        <begin position="215"/>
        <end position="326"/>
    </location>
</feature>
<evidence type="ECO:0000313" key="4">
    <source>
        <dbReference type="Proteomes" id="UP000750711"/>
    </source>
</evidence>